<keyword evidence="1" id="KW-0812">Transmembrane</keyword>
<evidence type="ECO:0000313" key="2">
    <source>
        <dbReference type="EMBL" id="SYV92575.1"/>
    </source>
</evidence>
<reference evidence="3" key="1">
    <citation type="submission" date="2018-06" db="EMBL/GenBank/DDBJ databases">
        <authorList>
            <consortium name="Pathogen Informatics"/>
        </authorList>
    </citation>
    <scope>NUCLEOTIDE SEQUENCE [LARGE SCALE GENOMIC DNA]</scope>
    <source>
        <strain evidence="3">NCTC10124</strain>
    </source>
</reference>
<sequence length="32" mass="3583">MLANIFKNELASVMQLAAIILFVIVTVLSSFW</sequence>
<gene>
    <name evidence="2" type="ORF">NCTC10124_00299</name>
</gene>
<keyword evidence="1" id="KW-0472">Membrane</keyword>
<dbReference type="Proteomes" id="UP000259328">
    <property type="component" value="Chromosome"/>
</dbReference>
<evidence type="ECO:0000256" key="1">
    <source>
        <dbReference type="SAM" id="Phobius"/>
    </source>
</evidence>
<accession>A0A3B0PCP8</accession>
<dbReference type="EMBL" id="LS991953">
    <property type="protein sequence ID" value="SYV92575.1"/>
    <property type="molecule type" value="Genomic_DNA"/>
</dbReference>
<evidence type="ECO:0000313" key="3">
    <source>
        <dbReference type="Proteomes" id="UP000259328"/>
    </source>
</evidence>
<feature type="non-terminal residue" evidence="2">
    <location>
        <position position="32"/>
    </location>
</feature>
<keyword evidence="1" id="KW-1133">Transmembrane helix</keyword>
<protein>
    <submittedName>
        <fullName evidence="2">Uncharacterized protein</fullName>
    </submittedName>
</protein>
<name>A0A3B0PCP8_MYCSY</name>
<dbReference type="AlphaFoldDB" id="A0A3B0PCP8"/>
<proteinExistence type="predicted"/>
<organism evidence="2 3">
    <name type="scientific">Mycoplasmopsis synoviae</name>
    <name type="common">Mycoplasma synoviae</name>
    <dbReference type="NCBI Taxonomy" id="2109"/>
    <lineage>
        <taxon>Bacteria</taxon>
        <taxon>Bacillati</taxon>
        <taxon>Mycoplasmatota</taxon>
        <taxon>Mycoplasmoidales</taxon>
        <taxon>Metamycoplasmataceae</taxon>
        <taxon>Mycoplasmopsis</taxon>
    </lineage>
</organism>
<feature type="transmembrane region" description="Helical" evidence="1">
    <location>
        <begin position="12"/>
        <end position="31"/>
    </location>
</feature>